<dbReference type="GO" id="GO:0043565">
    <property type="term" value="F:sequence-specific DNA binding"/>
    <property type="evidence" value="ECO:0007669"/>
    <property type="project" value="InterPro"/>
</dbReference>
<dbReference type="InterPro" id="IPR014710">
    <property type="entry name" value="RmlC-like_jellyroll"/>
</dbReference>
<dbReference type="InterPro" id="IPR009057">
    <property type="entry name" value="Homeodomain-like_sf"/>
</dbReference>
<dbReference type="InterPro" id="IPR011983">
    <property type="entry name" value="HpaA_TReg"/>
</dbReference>
<keyword evidence="5" id="KW-0503">Monooxygenase</keyword>
<proteinExistence type="predicted"/>
<dbReference type="EMBL" id="BBMT01000003">
    <property type="protein sequence ID" value="GAL33461.1"/>
    <property type="molecule type" value="Genomic_DNA"/>
</dbReference>
<dbReference type="Gene3D" id="1.10.10.60">
    <property type="entry name" value="Homeodomain-like"/>
    <property type="match status" value="1"/>
</dbReference>
<dbReference type="AlphaFoldDB" id="A0A090T0K3"/>
<name>A0A090T0K3_9VIBR</name>
<keyword evidence="2" id="KW-0238">DNA-binding</keyword>
<dbReference type="InterPro" id="IPR037923">
    <property type="entry name" value="HTH-like"/>
</dbReference>
<dbReference type="GO" id="GO:0003700">
    <property type="term" value="F:DNA-binding transcription factor activity"/>
    <property type="evidence" value="ECO:0007669"/>
    <property type="project" value="InterPro"/>
</dbReference>
<gene>
    <name evidence="5" type="ORF">JCM19240_2157</name>
</gene>
<keyword evidence="3" id="KW-0804">Transcription</keyword>
<evidence type="ECO:0000259" key="4">
    <source>
        <dbReference type="PROSITE" id="PS01124"/>
    </source>
</evidence>
<dbReference type="OrthoDB" id="9814125at2"/>
<comment type="caution">
    <text evidence="5">The sequence shown here is derived from an EMBL/GenBank/DDBJ whole genome shotgun (WGS) entry which is preliminary data.</text>
</comment>
<evidence type="ECO:0000313" key="5">
    <source>
        <dbReference type="EMBL" id="GAL33461.1"/>
    </source>
</evidence>
<evidence type="ECO:0000313" key="6">
    <source>
        <dbReference type="Proteomes" id="UP000029224"/>
    </source>
</evidence>
<dbReference type="SUPFAM" id="SSF51215">
    <property type="entry name" value="Regulatory protein AraC"/>
    <property type="match status" value="1"/>
</dbReference>
<dbReference type="Pfam" id="PF02311">
    <property type="entry name" value="AraC_binding"/>
    <property type="match status" value="1"/>
</dbReference>
<dbReference type="Pfam" id="PF12833">
    <property type="entry name" value="HTH_18"/>
    <property type="match status" value="1"/>
</dbReference>
<sequence length="305" mass="34899">MEALTIPNLNIGKVYDSRYEESEFHVEKLDSLALFFGRNMPTHYHDRYYQIHCILEGNTHVLLDESHYSKYGVTLFFTPPTVPHSFVTDDHASGFVITASQTLVWRLLDIEIGRNDVASTAMQPFCTEIPEDHRLIQRFEQLIDEQSGAEFMSDSACQAILQLILIDVLRLANAQPTNTTYRSNDVHVFNQFSQLIEQNYKSHWTLPQYADELGLTTARLNDICRRVSGLASKRLVADRVMQESRRLLLLTAMSVQEVAYELGYQDPAYFARFLRRTQGKPRLALEKGSSDNGSLVLRLNADSLM</sequence>
<keyword evidence="1" id="KW-0805">Transcription regulation</keyword>
<dbReference type="GO" id="GO:0004497">
    <property type="term" value="F:monooxygenase activity"/>
    <property type="evidence" value="ECO:0007669"/>
    <property type="project" value="UniProtKB-KW"/>
</dbReference>
<evidence type="ECO:0000256" key="2">
    <source>
        <dbReference type="ARBA" id="ARBA00023125"/>
    </source>
</evidence>
<evidence type="ECO:0000256" key="3">
    <source>
        <dbReference type="ARBA" id="ARBA00023163"/>
    </source>
</evidence>
<reference evidence="5 6" key="2">
    <citation type="submission" date="2014-09" db="EMBL/GenBank/DDBJ databases">
        <authorList>
            <consortium name="NBRP consortium"/>
            <person name="Sawabe T."/>
            <person name="Meirelles P."/>
            <person name="Nakanishi M."/>
            <person name="Sayaka M."/>
            <person name="Hattori M."/>
            <person name="Ohkuma M."/>
        </authorList>
    </citation>
    <scope>NUCLEOTIDE SEQUENCE [LARGE SCALE GENOMIC DNA]</scope>
    <source>
        <strain evidence="5 6">JCM 19240</strain>
    </source>
</reference>
<feature type="domain" description="HTH araC/xylS-type" evidence="4">
    <location>
        <begin position="190"/>
        <end position="279"/>
    </location>
</feature>
<dbReference type="InterPro" id="IPR003313">
    <property type="entry name" value="AraC-bd"/>
</dbReference>
<accession>A0A090T0K3</accession>
<dbReference type="PROSITE" id="PS01124">
    <property type="entry name" value="HTH_ARAC_FAMILY_2"/>
    <property type="match status" value="1"/>
</dbReference>
<reference evidence="5 6" key="1">
    <citation type="submission" date="2014-09" db="EMBL/GenBank/DDBJ databases">
        <title>Vibrio maritimus JCM 19240. (C210) whole genome shotgun sequence.</title>
        <authorList>
            <person name="Sawabe T."/>
            <person name="Meirelles P."/>
            <person name="Nakanishi M."/>
            <person name="Sayaka M."/>
            <person name="Hattori M."/>
            <person name="Ohkuma M."/>
        </authorList>
    </citation>
    <scope>NUCLEOTIDE SEQUENCE [LARGE SCALE GENOMIC DNA]</scope>
    <source>
        <strain evidence="5 6">JCM 19240</strain>
    </source>
</reference>
<keyword evidence="5" id="KW-0560">Oxidoreductase</keyword>
<dbReference type="SUPFAM" id="SSF46689">
    <property type="entry name" value="Homeodomain-like"/>
    <property type="match status" value="1"/>
</dbReference>
<organism evidence="5 6">
    <name type="scientific">Vibrio maritimus</name>
    <dbReference type="NCBI Taxonomy" id="990268"/>
    <lineage>
        <taxon>Bacteria</taxon>
        <taxon>Pseudomonadati</taxon>
        <taxon>Pseudomonadota</taxon>
        <taxon>Gammaproteobacteria</taxon>
        <taxon>Vibrionales</taxon>
        <taxon>Vibrionaceae</taxon>
        <taxon>Vibrio</taxon>
    </lineage>
</organism>
<evidence type="ECO:0000256" key="1">
    <source>
        <dbReference type="ARBA" id="ARBA00023015"/>
    </source>
</evidence>
<dbReference type="SMART" id="SM00342">
    <property type="entry name" value="HTH_ARAC"/>
    <property type="match status" value="1"/>
</dbReference>
<dbReference type="PANTHER" id="PTHR43280:SF19">
    <property type="entry name" value="4-HYDROXYPHENYLACETATE CATABOLISM PROTEIN"/>
    <property type="match status" value="1"/>
</dbReference>
<dbReference type="Gene3D" id="2.60.120.10">
    <property type="entry name" value="Jelly Rolls"/>
    <property type="match status" value="1"/>
</dbReference>
<keyword evidence="6" id="KW-1185">Reference proteome</keyword>
<protein>
    <submittedName>
        <fullName evidence="5">Transcriptional activator of 4-hydroxyphenylacetate 3-monooxygenase operon XylS/AraC family</fullName>
    </submittedName>
</protein>
<dbReference type="Proteomes" id="UP000029224">
    <property type="component" value="Unassembled WGS sequence"/>
</dbReference>
<dbReference type="NCBIfam" id="TIGR02297">
    <property type="entry name" value="HpaA"/>
    <property type="match status" value="1"/>
</dbReference>
<dbReference type="PANTHER" id="PTHR43280">
    <property type="entry name" value="ARAC-FAMILY TRANSCRIPTIONAL REGULATOR"/>
    <property type="match status" value="1"/>
</dbReference>
<dbReference type="InterPro" id="IPR018060">
    <property type="entry name" value="HTH_AraC"/>
</dbReference>